<feature type="compositionally biased region" description="Basic and acidic residues" evidence="1">
    <location>
        <begin position="129"/>
        <end position="144"/>
    </location>
</feature>
<comment type="caution">
    <text evidence="2">The sequence shown here is derived from an EMBL/GenBank/DDBJ whole genome shotgun (WGS) entry which is preliminary data.</text>
</comment>
<keyword evidence="3" id="KW-1185">Reference proteome</keyword>
<accession>A0AA88HWI1</accession>
<gene>
    <name evidence="2" type="ORF">QYM36_007297</name>
</gene>
<name>A0AA88HWI1_ARTSF</name>
<feature type="region of interest" description="Disordered" evidence="1">
    <location>
        <begin position="128"/>
        <end position="158"/>
    </location>
</feature>
<feature type="region of interest" description="Disordered" evidence="1">
    <location>
        <begin position="47"/>
        <end position="73"/>
    </location>
</feature>
<dbReference type="Proteomes" id="UP001187531">
    <property type="component" value="Unassembled WGS sequence"/>
</dbReference>
<protein>
    <submittedName>
        <fullName evidence="2">Uncharacterized protein</fullName>
    </submittedName>
</protein>
<evidence type="ECO:0000313" key="3">
    <source>
        <dbReference type="Proteomes" id="UP001187531"/>
    </source>
</evidence>
<evidence type="ECO:0000256" key="1">
    <source>
        <dbReference type="SAM" id="MobiDB-lite"/>
    </source>
</evidence>
<sequence length="158" mass="18749">MENEDCYDMSRSINDVRGIFEERRPSQSVLDAEKQITELFSDIHVHARMPSTDGTNSFTDEEGSRKTSPSYDKNRNLQNIERHLSMKKTIRKKMTRDLQNAFVDYPELQDLPKKDPSQEMTLLDMLRFQNEETTKRNDESEKRPGFWKKLTMRKGKRK</sequence>
<organism evidence="2 3">
    <name type="scientific">Artemia franciscana</name>
    <name type="common">Brine shrimp</name>
    <name type="synonym">Artemia sanfranciscana</name>
    <dbReference type="NCBI Taxonomy" id="6661"/>
    <lineage>
        <taxon>Eukaryota</taxon>
        <taxon>Metazoa</taxon>
        <taxon>Ecdysozoa</taxon>
        <taxon>Arthropoda</taxon>
        <taxon>Crustacea</taxon>
        <taxon>Branchiopoda</taxon>
        <taxon>Anostraca</taxon>
        <taxon>Artemiidae</taxon>
        <taxon>Artemia</taxon>
    </lineage>
</organism>
<dbReference type="AlphaFoldDB" id="A0AA88HWI1"/>
<dbReference type="EMBL" id="JAVRJZ010000011">
    <property type="protein sequence ID" value="KAK2717110.1"/>
    <property type="molecule type" value="Genomic_DNA"/>
</dbReference>
<evidence type="ECO:0000313" key="2">
    <source>
        <dbReference type="EMBL" id="KAK2717110.1"/>
    </source>
</evidence>
<reference evidence="2" key="1">
    <citation type="submission" date="2023-07" db="EMBL/GenBank/DDBJ databases">
        <title>Chromosome-level genome assembly of Artemia franciscana.</title>
        <authorList>
            <person name="Jo E."/>
        </authorList>
    </citation>
    <scope>NUCLEOTIDE SEQUENCE</scope>
    <source>
        <tissue evidence="2">Whole body</tissue>
    </source>
</reference>
<proteinExistence type="predicted"/>